<keyword evidence="1" id="KW-1133">Transmembrane helix</keyword>
<sequence length="156" mass="16942">MKYEKGFSLLELIIVVGILAILASLTTMLGVGYFRSASLDQGAGEIILQLRKAQAKAMSGENGLRWGIHFVNPVSGTHYYQLFSTASDFSAGQIQEMIYLDERVNFSQPSSGNTLDVVFLKNTGKVAADVSVAVFLTSDTANIRTITVSREGRISE</sequence>
<evidence type="ECO:0008006" key="4">
    <source>
        <dbReference type="Google" id="ProtNLM"/>
    </source>
</evidence>
<dbReference type="EMBL" id="LCLU01000007">
    <property type="protein sequence ID" value="KKU22670.1"/>
    <property type="molecule type" value="Genomic_DNA"/>
</dbReference>
<name>A0A0G1RP53_9BACT</name>
<dbReference type="AlphaFoldDB" id="A0A0G1RP53"/>
<dbReference type="NCBIfam" id="TIGR02532">
    <property type="entry name" value="IV_pilin_GFxxxE"/>
    <property type="match status" value="1"/>
</dbReference>
<dbReference type="Pfam" id="PF07963">
    <property type="entry name" value="N_methyl"/>
    <property type="match status" value="1"/>
</dbReference>
<gene>
    <name evidence="2" type="ORF">UX33_C0007G0002</name>
</gene>
<accession>A0A0G1RP53</accession>
<reference evidence="2 3" key="1">
    <citation type="journal article" date="2015" name="Nature">
        <title>rRNA introns, odd ribosomes, and small enigmatic genomes across a large radiation of phyla.</title>
        <authorList>
            <person name="Brown C.T."/>
            <person name="Hug L.A."/>
            <person name="Thomas B.C."/>
            <person name="Sharon I."/>
            <person name="Castelle C.J."/>
            <person name="Singh A."/>
            <person name="Wilkins M.J."/>
            <person name="Williams K.H."/>
            <person name="Banfield J.F."/>
        </authorList>
    </citation>
    <scope>NUCLEOTIDE SEQUENCE [LARGE SCALE GENOMIC DNA]</scope>
</reference>
<keyword evidence="1" id="KW-0812">Transmembrane</keyword>
<proteinExistence type="predicted"/>
<dbReference type="SUPFAM" id="SSF54523">
    <property type="entry name" value="Pili subunits"/>
    <property type="match status" value="1"/>
</dbReference>
<evidence type="ECO:0000313" key="2">
    <source>
        <dbReference type="EMBL" id="KKU22670.1"/>
    </source>
</evidence>
<dbReference type="InterPro" id="IPR012902">
    <property type="entry name" value="N_methyl_site"/>
</dbReference>
<keyword evidence="1" id="KW-0472">Membrane</keyword>
<organism evidence="2 3">
    <name type="scientific">Candidatus Azambacteria bacterium GW2011_GWC1_46_13</name>
    <dbReference type="NCBI Taxonomy" id="1618619"/>
    <lineage>
        <taxon>Bacteria</taxon>
        <taxon>Candidatus Azamiibacteriota</taxon>
    </lineage>
</organism>
<dbReference type="Proteomes" id="UP000034569">
    <property type="component" value="Unassembled WGS sequence"/>
</dbReference>
<dbReference type="PROSITE" id="PS00409">
    <property type="entry name" value="PROKAR_NTER_METHYL"/>
    <property type="match status" value="1"/>
</dbReference>
<evidence type="ECO:0000313" key="3">
    <source>
        <dbReference type="Proteomes" id="UP000034569"/>
    </source>
</evidence>
<evidence type="ECO:0000256" key="1">
    <source>
        <dbReference type="SAM" id="Phobius"/>
    </source>
</evidence>
<dbReference type="InterPro" id="IPR045584">
    <property type="entry name" value="Pilin-like"/>
</dbReference>
<dbReference type="Gene3D" id="3.30.700.10">
    <property type="entry name" value="Glycoprotein, Type 4 Pilin"/>
    <property type="match status" value="1"/>
</dbReference>
<feature type="transmembrane region" description="Helical" evidence="1">
    <location>
        <begin position="12"/>
        <end position="34"/>
    </location>
</feature>
<protein>
    <recommendedName>
        <fullName evidence="4">Prepilin-type N-terminal cleavage/methylation domain-containing protein</fullName>
    </recommendedName>
</protein>
<comment type="caution">
    <text evidence="2">The sequence shown here is derived from an EMBL/GenBank/DDBJ whole genome shotgun (WGS) entry which is preliminary data.</text>
</comment>